<keyword evidence="6" id="KW-1133">Transmembrane helix</keyword>
<dbReference type="Pfam" id="PF08991">
    <property type="entry name" value="CMC4"/>
    <property type="match status" value="1"/>
</dbReference>
<evidence type="ECO:0000256" key="1">
    <source>
        <dbReference type="ARBA" id="ARBA00004569"/>
    </source>
</evidence>
<dbReference type="InterPro" id="IPR009069">
    <property type="entry name" value="Cys_alpha_HP_mot_SF"/>
</dbReference>
<dbReference type="PROSITE" id="PS51808">
    <property type="entry name" value="CHCH"/>
    <property type="match status" value="1"/>
</dbReference>
<feature type="transmembrane region" description="Helical" evidence="6">
    <location>
        <begin position="71"/>
        <end position="97"/>
    </location>
</feature>
<proteinExistence type="inferred from homology"/>
<comment type="similarity">
    <text evidence="2">Belongs to the CMC4 family.</text>
</comment>
<evidence type="ECO:0000256" key="5">
    <source>
        <dbReference type="ARBA" id="ARBA00023157"/>
    </source>
</evidence>
<keyword evidence="8" id="KW-1185">Reference proteome</keyword>
<gene>
    <name evidence="7" type="ORF">CC86DRAFT_187143</name>
</gene>
<evidence type="ECO:0000256" key="6">
    <source>
        <dbReference type="SAM" id="Phobius"/>
    </source>
</evidence>
<reference evidence="7" key="1">
    <citation type="journal article" date="2020" name="Stud. Mycol.">
        <title>101 Dothideomycetes genomes: a test case for predicting lifestyles and emergence of pathogens.</title>
        <authorList>
            <person name="Haridas S."/>
            <person name="Albert R."/>
            <person name="Binder M."/>
            <person name="Bloem J."/>
            <person name="Labutti K."/>
            <person name="Salamov A."/>
            <person name="Andreopoulos B."/>
            <person name="Baker S."/>
            <person name="Barry K."/>
            <person name="Bills G."/>
            <person name="Bluhm B."/>
            <person name="Cannon C."/>
            <person name="Castanera R."/>
            <person name="Culley D."/>
            <person name="Daum C."/>
            <person name="Ezra D."/>
            <person name="Gonzalez J."/>
            <person name="Henrissat B."/>
            <person name="Kuo A."/>
            <person name="Liang C."/>
            <person name="Lipzen A."/>
            <person name="Lutzoni F."/>
            <person name="Magnuson J."/>
            <person name="Mondo S."/>
            <person name="Nolan M."/>
            <person name="Ohm R."/>
            <person name="Pangilinan J."/>
            <person name="Park H.-J."/>
            <person name="Ramirez L."/>
            <person name="Alfaro M."/>
            <person name="Sun H."/>
            <person name="Tritt A."/>
            <person name="Yoshinaga Y."/>
            <person name="Zwiers L.-H."/>
            <person name="Turgeon B."/>
            <person name="Goodwin S."/>
            <person name="Spatafora J."/>
            <person name="Crous P."/>
            <person name="Grigoriev I."/>
        </authorList>
    </citation>
    <scope>NUCLEOTIDE SEQUENCE</scope>
    <source>
        <strain evidence="7">CBS 113818</strain>
    </source>
</reference>
<dbReference type="OrthoDB" id="13601at2759"/>
<dbReference type="GO" id="GO:0005758">
    <property type="term" value="C:mitochondrial intermembrane space"/>
    <property type="evidence" value="ECO:0007669"/>
    <property type="project" value="UniProtKB-SubCell"/>
</dbReference>
<evidence type="ECO:0000313" key="8">
    <source>
        <dbReference type="Proteomes" id="UP000799424"/>
    </source>
</evidence>
<organism evidence="7 8">
    <name type="scientific">Ophiobolus disseminans</name>
    <dbReference type="NCBI Taxonomy" id="1469910"/>
    <lineage>
        <taxon>Eukaryota</taxon>
        <taxon>Fungi</taxon>
        <taxon>Dikarya</taxon>
        <taxon>Ascomycota</taxon>
        <taxon>Pezizomycotina</taxon>
        <taxon>Dothideomycetes</taxon>
        <taxon>Pleosporomycetidae</taxon>
        <taxon>Pleosporales</taxon>
        <taxon>Pleosporineae</taxon>
        <taxon>Phaeosphaeriaceae</taxon>
        <taxon>Ophiobolus</taxon>
    </lineage>
</organism>
<dbReference type="Proteomes" id="UP000799424">
    <property type="component" value="Unassembled WGS sequence"/>
</dbReference>
<protein>
    <recommendedName>
        <fullName evidence="3">Cx9C motif-containing protein 4, mitochondrial</fullName>
    </recommendedName>
</protein>
<name>A0A6A7A951_9PLEO</name>
<evidence type="ECO:0000313" key="7">
    <source>
        <dbReference type="EMBL" id="KAF2829237.1"/>
    </source>
</evidence>
<keyword evidence="4" id="KW-0496">Mitochondrion</keyword>
<dbReference type="PANTHER" id="PTHR15590">
    <property type="entry name" value="CX9C MOTIF-CONTAINING PROTEIN 4"/>
    <property type="match status" value="1"/>
</dbReference>
<keyword evidence="5" id="KW-1015">Disulfide bond</keyword>
<dbReference type="SUPFAM" id="SSF47072">
    <property type="entry name" value="Cysteine alpha-hairpin motif"/>
    <property type="match status" value="1"/>
</dbReference>
<dbReference type="EMBL" id="MU006221">
    <property type="protein sequence ID" value="KAF2829237.1"/>
    <property type="molecule type" value="Genomic_DNA"/>
</dbReference>
<keyword evidence="6" id="KW-0812">Transmembrane</keyword>
<evidence type="ECO:0000256" key="2">
    <source>
        <dbReference type="ARBA" id="ARBA00009858"/>
    </source>
</evidence>
<evidence type="ECO:0000256" key="3">
    <source>
        <dbReference type="ARBA" id="ARBA00019406"/>
    </source>
</evidence>
<dbReference type="InterPro" id="IPR027179">
    <property type="entry name" value="CMC4"/>
</dbReference>
<keyword evidence="6" id="KW-0472">Membrane</keyword>
<sequence length="113" mass="12730">MGELEKDVKTNPPCHPRACAIQNCLQKNGFDEARCQKQVDALYECCNAFYKAQGEDASTVEDETARARYQLILVIFHGNVCIMSVLVSCTTMLYWLVVLVVLNHTNRGTSTHF</sequence>
<dbReference type="PANTHER" id="PTHR15590:SF0">
    <property type="entry name" value="CX9C MOTIF-CONTAINING PROTEIN 4"/>
    <property type="match status" value="1"/>
</dbReference>
<comment type="subcellular location">
    <subcellularLocation>
        <location evidence="1">Mitochondrion intermembrane space</location>
    </subcellularLocation>
</comment>
<dbReference type="Gene3D" id="1.10.287.1130">
    <property type="entry name" value="CytochromE C oxidase copper chaperone"/>
    <property type="match status" value="1"/>
</dbReference>
<accession>A0A6A7A951</accession>
<evidence type="ECO:0000256" key="4">
    <source>
        <dbReference type="ARBA" id="ARBA00023128"/>
    </source>
</evidence>
<dbReference type="AlphaFoldDB" id="A0A6A7A951"/>